<reference evidence="2" key="1">
    <citation type="journal article" date="2019" name="bioRxiv">
        <title>The Genome of the Zebra Mussel, Dreissena polymorpha: A Resource for Invasive Species Research.</title>
        <authorList>
            <person name="McCartney M.A."/>
            <person name="Auch B."/>
            <person name="Kono T."/>
            <person name="Mallez S."/>
            <person name="Zhang Y."/>
            <person name="Obille A."/>
            <person name="Becker A."/>
            <person name="Abrahante J.E."/>
            <person name="Garbe J."/>
            <person name="Badalamenti J.P."/>
            <person name="Herman A."/>
            <person name="Mangelson H."/>
            <person name="Liachko I."/>
            <person name="Sullivan S."/>
            <person name="Sone E.D."/>
            <person name="Koren S."/>
            <person name="Silverstein K.A.T."/>
            <person name="Beckman K.B."/>
            <person name="Gohl D.M."/>
        </authorList>
    </citation>
    <scope>NUCLEOTIDE SEQUENCE</scope>
    <source>
        <strain evidence="2">Duluth1</strain>
        <tissue evidence="2">Whole animal</tissue>
    </source>
</reference>
<reference evidence="2" key="2">
    <citation type="submission" date="2020-11" db="EMBL/GenBank/DDBJ databases">
        <authorList>
            <person name="McCartney M.A."/>
            <person name="Auch B."/>
            <person name="Kono T."/>
            <person name="Mallez S."/>
            <person name="Becker A."/>
            <person name="Gohl D.M."/>
            <person name="Silverstein K.A.T."/>
            <person name="Koren S."/>
            <person name="Bechman K.B."/>
            <person name="Herman A."/>
            <person name="Abrahante J.E."/>
            <person name="Garbe J."/>
        </authorList>
    </citation>
    <scope>NUCLEOTIDE SEQUENCE</scope>
    <source>
        <strain evidence="2">Duluth1</strain>
        <tissue evidence="2">Whole animal</tissue>
    </source>
</reference>
<accession>A0A9D4QRQ3</accession>
<proteinExistence type="predicted"/>
<sequence length="112" mass="12974">MSRNRDPDFFAWSDSDLDLDELFEGDYTDNDSVCTDKHSVSVDKKDIYVCPICSREYKTISGFRGHVTKKHDENFKGMAFFFISSKNNSHNICVSNRYFLLSSHVIVPSYLQ</sequence>
<evidence type="ECO:0000259" key="1">
    <source>
        <dbReference type="PROSITE" id="PS00028"/>
    </source>
</evidence>
<name>A0A9D4QRQ3_DREPO</name>
<dbReference type="Proteomes" id="UP000828390">
    <property type="component" value="Unassembled WGS sequence"/>
</dbReference>
<dbReference type="SUPFAM" id="SSF57667">
    <property type="entry name" value="beta-beta-alpha zinc fingers"/>
    <property type="match status" value="1"/>
</dbReference>
<dbReference type="AlphaFoldDB" id="A0A9D4QRQ3"/>
<dbReference type="EMBL" id="JAIWYP010000004">
    <property type="protein sequence ID" value="KAH3840974.1"/>
    <property type="molecule type" value="Genomic_DNA"/>
</dbReference>
<protein>
    <recommendedName>
        <fullName evidence="1">C2H2-type domain-containing protein</fullName>
    </recommendedName>
</protein>
<dbReference type="PROSITE" id="PS00028">
    <property type="entry name" value="ZINC_FINGER_C2H2_1"/>
    <property type="match status" value="1"/>
</dbReference>
<feature type="domain" description="C2H2-type" evidence="1">
    <location>
        <begin position="50"/>
        <end position="71"/>
    </location>
</feature>
<keyword evidence="3" id="KW-1185">Reference proteome</keyword>
<organism evidence="2 3">
    <name type="scientific">Dreissena polymorpha</name>
    <name type="common">Zebra mussel</name>
    <name type="synonym">Mytilus polymorpha</name>
    <dbReference type="NCBI Taxonomy" id="45954"/>
    <lineage>
        <taxon>Eukaryota</taxon>
        <taxon>Metazoa</taxon>
        <taxon>Spiralia</taxon>
        <taxon>Lophotrochozoa</taxon>
        <taxon>Mollusca</taxon>
        <taxon>Bivalvia</taxon>
        <taxon>Autobranchia</taxon>
        <taxon>Heteroconchia</taxon>
        <taxon>Euheterodonta</taxon>
        <taxon>Imparidentia</taxon>
        <taxon>Neoheterodontei</taxon>
        <taxon>Myida</taxon>
        <taxon>Dreissenoidea</taxon>
        <taxon>Dreissenidae</taxon>
        <taxon>Dreissena</taxon>
    </lineage>
</organism>
<evidence type="ECO:0000313" key="3">
    <source>
        <dbReference type="Proteomes" id="UP000828390"/>
    </source>
</evidence>
<evidence type="ECO:0000313" key="2">
    <source>
        <dbReference type="EMBL" id="KAH3840974.1"/>
    </source>
</evidence>
<gene>
    <name evidence="2" type="ORF">DPMN_114432</name>
</gene>
<dbReference type="InterPro" id="IPR013087">
    <property type="entry name" value="Znf_C2H2_type"/>
</dbReference>
<comment type="caution">
    <text evidence="2">The sequence shown here is derived from an EMBL/GenBank/DDBJ whole genome shotgun (WGS) entry which is preliminary data.</text>
</comment>
<dbReference type="InterPro" id="IPR036236">
    <property type="entry name" value="Znf_C2H2_sf"/>
</dbReference>